<dbReference type="Gene3D" id="1.20.1270.90">
    <property type="entry name" value="AF1782-like"/>
    <property type="match status" value="2"/>
</dbReference>
<feature type="domain" description="DUF357" evidence="1">
    <location>
        <begin position="9"/>
        <end position="77"/>
    </location>
</feature>
<dbReference type="RefSeq" id="WP_015284808.1">
    <property type="nucleotide sequence ID" value="NC_019943.1"/>
</dbReference>
<dbReference type="KEGG" id="mfo:Metfor_0784"/>
<feature type="domain" description="DUF357" evidence="1">
    <location>
        <begin position="109"/>
        <end position="181"/>
    </location>
</feature>
<dbReference type="Proteomes" id="UP000010824">
    <property type="component" value="Chromosome"/>
</dbReference>
<dbReference type="AlphaFoldDB" id="L0HFI4"/>
<accession>L0HFI4</accession>
<dbReference type="Pfam" id="PF04010">
    <property type="entry name" value="DUF357"/>
    <property type="match status" value="2"/>
</dbReference>
<dbReference type="OrthoDB" id="148073at2157"/>
<dbReference type="InterPro" id="IPR036809">
    <property type="entry name" value="AF1782-like_sf"/>
</dbReference>
<evidence type="ECO:0000313" key="2">
    <source>
        <dbReference type="EMBL" id="AGB01844.1"/>
    </source>
</evidence>
<dbReference type="STRING" id="593750.Metfor_0784"/>
<keyword evidence="3" id="KW-1185">Reference proteome</keyword>
<name>L0HFI4_METFS</name>
<protein>
    <recommendedName>
        <fullName evidence="1">DUF357 domain-containing protein</fullName>
    </recommendedName>
</protein>
<gene>
    <name evidence="2" type="ordered locus">Metfor_0784</name>
</gene>
<reference evidence="2 3" key="2">
    <citation type="journal article" date="2014" name="Genome Announc.">
        <title>Complete Genome Sequence of Methanoregula formicica SMSPT, a Mesophilic Hydrogenotrophic Methanogen Isolated from a Methanogenic Upflow Anaerobic Sludge Blanket Reactor.</title>
        <authorList>
            <person name="Yamamoto K."/>
            <person name="Tamaki H."/>
            <person name="Cadillo-Quiroz H."/>
            <person name="Imachi H."/>
            <person name="Kyrpides N."/>
            <person name="Woyke T."/>
            <person name="Goodwin L."/>
            <person name="Zinder S.H."/>
            <person name="Kamagata Y."/>
            <person name="Liu W.T."/>
        </authorList>
    </citation>
    <scope>NUCLEOTIDE SEQUENCE [LARGE SCALE GENOMIC DNA]</scope>
    <source>
        <strain evidence="3">DSM 22288 / NBRC 105244 / SMSP</strain>
    </source>
</reference>
<dbReference type="InterPro" id="IPR023140">
    <property type="entry name" value="DUF357"/>
</dbReference>
<sequence length="193" mass="20502" precursor="true">MRIAECATVLASALARATCSAPEGTPLWRTGQAVLRMASAYESDGKTFLSGDDPVNALAAFLYGLGWLHCGIASGLLVCSEKNPQCPFAAPVENVPTSHFLKLDEKTKRYARLLKTALASVTPAPAPGTHAYNFADQVLFIAGVYLQNGEREVSAGRTETALSCFSYGHGWLDAGAESGFFAIHANRGIFTVD</sequence>
<dbReference type="eggNOG" id="arCOG01224">
    <property type="taxonomic scope" value="Archaea"/>
</dbReference>
<dbReference type="EMBL" id="CP003167">
    <property type="protein sequence ID" value="AGB01844.1"/>
    <property type="molecule type" value="Genomic_DNA"/>
</dbReference>
<dbReference type="GeneID" id="25397786"/>
<evidence type="ECO:0000313" key="3">
    <source>
        <dbReference type="Proteomes" id="UP000010824"/>
    </source>
</evidence>
<dbReference type="InParanoid" id="L0HFI4"/>
<reference evidence="3" key="1">
    <citation type="submission" date="2011-12" db="EMBL/GenBank/DDBJ databases">
        <title>Complete sequence of Methanoregula formicicum SMSP.</title>
        <authorList>
            <person name="Lucas S."/>
            <person name="Han J."/>
            <person name="Lapidus A."/>
            <person name="Cheng J.-F."/>
            <person name="Goodwin L."/>
            <person name="Pitluck S."/>
            <person name="Peters L."/>
            <person name="Ovchinnikova G."/>
            <person name="Teshima H."/>
            <person name="Detter J.C."/>
            <person name="Han C."/>
            <person name="Tapia R."/>
            <person name="Land M."/>
            <person name="Hauser L."/>
            <person name="Kyrpides N."/>
            <person name="Ivanova N."/>
            <person name="Pagani I."/>
            <person name="Imachi H."/>
            <person name="Tamaki H."/>
            <person name="Sekiguchi Y."/>
            <person name="Kamagata Y."/>
            <person name="Cadillo-Quiroz H."/>
            <person name="Zinder S."/>
            <person name="Liu W.-T."/>
            <person name="Woyke T."/>
        </authorList>
    </citation>
    <scope>NUCLEOTIDE SEQUENCE [LARGE SCALE GENOMIC DNA]</scope>
    <source>
        <strain evidence="3">DSM 22288 / NBRC 105244 / SMSP</strain>
    </source>
</reference>
<organism evidence="2 3">
    <name type="scientific">Methanoregula formicica (strain DSM 22288 / NBRC 105244 / SMSP)</name>
    <dbReference type="NCBI Taxonomy" id="593750"/>
    <lineage>
        <taxon>Archaea</taxon>
        <taxon>Methanobacteriati</taxon>
        <taxon>Methanobacteriota</taxon>
        <taxon>Stenosarchaea group</taxon>
        <taxon>Methanomicrobia</taxon>
        <taxon>Methanomicrobiales</taxon>
        <taxon>Methanoregulaceae</taxon>
        <taxon>Methanoregula</taxon>
    </lineage>
</organism>
<dbReference type="HOGENOM" id="CLU_1405979_0_0_2"/>
<evidence type="ECO:0000259" key="1">
    <source>
        <dbReference type="Pfam" id="PF04010"/>
    </source>
</evidence>
<dbReference type="SUPFAM" id="SSF158372">
    <property type="entry name" value="AF1782-like"/>
    <property type="match status" value="2"/>
</dbReference>
<proteinExistence type="predicted"/>